<dbReference type="Gene3D" id="1.10.10.60">
    <property type="entry name" value="Homeodomain-like"/>
    <property type="match status" value="1"/>
</dbReference>
<keyword evidence="1" id="KW-0805">Transcription regulation</keyword>
<dbReference type="AlphaFoldDB" id="A0AA41Z889"/>
<dbReference type="Pfam" id="PF20240">
    <property type="entry name" value="DUF6597"/>
    <property type="match status" value="1"/>
</dbReference>
<dbReference type="PROSITE" id="PS00041">
    <property type="entry name" value="HTH_ARAC_FAMILY_1"/>
    <property type="match status" value="1"/>
</dbReference>
<evidence type="ECO:0000313" key="6">
    <source>
        <dbReference type="Proteomes" id="UP001165565"/>
    </source>
</evidence>
<keyword evidence="6" id="KW-1185">Reference proteome</keyword>
<dbReference type="GO" id="GO:0043565">
    <property type="term" value="F:sequence-specific DNA binding"/>
    <property type="evidence" value="ECO:0007669"/>
    <property type="project" value="InterPro"/>
</dbReference>
<evidence type="ECO:0000256" key="3">
    <source>
        <dbReference type="ARBA" id="ARBA00023163"/>
    </source>
</evidence>
<comment type="caution">
    <text evidence="5">The sequence shown here is derived from an EMBL/GenBank/DDBJ whole genome shotgun (WGS) entry which is preliminary data.</text>
</comment>
<dbReference type="Proteomes" id="UP001165565">
    <property type="component" value="Unassembled WGS sequence"/>
</dbReference>
<sequence length="284" mass="30625">MADIQLDYVVPDADLQPFVTLFYHFKADLPRFDDVERADHAQLRFRLSRGDGSYHFPDGTVQPAPEVHVVGPTSGAMRTCADGPVEVIGMGLQPAGWAALLGIDASAMLNRAIDGELFFGTAVRHVSDRMRAAQTTAEKVAIAAAFVQCSIAGGETDAVTFARGIDAWLAGSPSPDIEDLVCATGLSRRQVERRCNALYGAPPKLLARKYRALRAAVALANGSATLDQLLEVGFYDQSHLIREVKQFTGLTPGQLRTEPNQLAQLTMAQRLALGGRVHPIISDT</sequence>
<dbReference type="RefSeq" id="WP_179513427.1">
    <property type="nucleotide sequence ID" value="NZ_JANFAU010000010.1"/>
</dbReference>
<accession>A0AA41Z889</accession>
<dbReference type="InterPro" id="IPR018062">
    <property type="entry name" value="HTH_AraC-typ_CS"/>
</dbReference>
<feature type="domain" description="HTH araC/xylS-type" evidence="4">
    <location>
        <begin position="177"/>
        <end position="258"/>
    </location>
</feature>
<organism evidence="5 6">
    <name type="scientific">Sphingomonas lycopersici</name>
    <dbReference type="NCBI Taxonomy" id="2951807"/>
    <lineage>
        <taxon>Bacteria</taxon>
        <taxon>Pseudomonadati</taxon>
        <taxon>Pseudomonadota</taxon>
        <taxon>Alphaproteobacteria</taxon>
        <taxon>Sphingomonadales</taxon>
        <taxon>Sphingomonadaceae</taxon>
        <taxon>Sphingomonas</taxon>
    </lineage>
</organism>
<protein>
    <submittedName>
        <fullName evidence="5">AraC family transcriptional regulator</fullName>
    </submittedName>
</protein>
<dbReference type="Pfam" id="PF12833">
    <property type="entry name" value="HTH_18"/>
    <property type="match status" value="1"/>
</dbReference>
<dbReference type="EMBL" id="JANFAV010000009">
    <property type="protein sequence ID" value="MCW6535807.1"/>
    <property type="molecule type" value="Genomic_DNA"/>
</dbReference>
<reference evidence="5" key="1">
    <citation type="submission" date="2022-06" db="EMBL/GenBank/DDBJ databases">
        <title>Sphingomonas sp. nov. isolated from rhizosphere soil of tomato.</title>
        <authorList>
            <person name="Dong H."/>
            <person name="Gao R."/>
        </authorList>
    </citation>
    <scope>NUCLEOTIDE SEQUENCE</scope>
    <source>
        <strain evidence="5">MMSM24</strain>
    </source>
</reference>
<dbReference type="SMART" id="SM00342">
    <property type="entry name" value="HTH_ARAC"/>
    <property type="match status" value="1"/>
</dbReference>
<evidence type="ECO:0000256" key="1">
    <source>
        <dbReference type="ARBA" id="ARBA00023015"/>
    </source>
</evidence>
<keyword evidence="2" id="KW-0238">DNA-binding</keyword>
<evidence type="ECO:0000259" key="4">
    <source>
        <dbReference type="PROSITE" id="PS01124"/>
    </source>
</evidence>
<dbReference type="PROSITE" id="PS01124">
    <property type="entry name" value="HTH_ARAC_FAMILY_2"/>
    <property type="match status" value="1"/>
</dbReference>
<dbReference type="GO" id="GO:0003700">
    <property type="term" value="F:DNA-binding transcription factor activity"/>
    <property type="evidence" value="ECO:0007669"/>
    <property type="project" value="InterPro"/>
</dbReference>
<proteinExistence type="predicted"/>
<gene>
    <name evidence="5" type="ORF">NEE01_13570</name>
</gene>
<evidence type="ECO:0000256" key="2">
    <source>
        <dbReference type="ARBA" id="ARBA00023125"/>
    </source>
</evidence>
<keyword evidence="3" id="KW-0804">Transcription</keyword>
<dbReference type="SUPFAM" id="SSF46689">
    <property type="entry name" value="Homeodomain-like"/>
    <property type="match status" value="1"/>
</dbReference>
<dbReference type="InterPro" id="IPR018060">
    <property type="entry name" value="HTH_AraC"/>
</dbReference>
<dbReference type="PANTHER" id="PTHR46796">
    <property type="entry name" value="HTH-TYPE TRANSCRIPTIONAL ACTIVATOR RHAS-RELATED"/>
    <property type="match status" value="1"/>
</dbReference>
<evidence type="ECO:0000313" key="5">
    <source>
        <dbReference type="EMBL" id="MCW6535807.1"/>
    </source>
</evidence>
<dbReference type="InterPro" id="IPR046532">
    <property type="entry name" value="DUF6597"/>
</dbReference>
<name>A0AA41Z889_9SPHN</name>
<dbReference type="InterPro" id="IPR050204">
    <property type="entry name" value="AraC_XylS_family_regulators"/>
</dbReference>
<dbReference type="InterPro" id="IPR009057">
    <property type="entry name" value="Homeodomain-like_sf"/>
</dbReference>